<comment type="caution">
    <text evidence="2">The sequence shown here is derived from an EMBL/GenBank/DDBJ whole genome shotgun (WGS) entry which is preliminary data.</text>
</comment>
<reference evidence="3" key="1">
    <citation type="submission" date="2014-09" db="EMBL/GenBank/DDBJ databases">
        <authorList>
            <person name="Mudge J."/>
            <person name="Ramaraj T."/>
            <person name="Lindquist I.E."/>
            <person name="Bharti A.K."/>
            <person name="Sundararajan A."/>
            <person name="Cameron C.T."/>
            <person name="Woodward J.E."/>
            <person name="May G.D."/>
            <person name="Brubaker C."/>
            <person name="Broadhvest J."/>
            <person name="Wilkins T.A."/>
        </authorList>
    </citation>
    <scope>NUCLEOTIDE SEQUENCE</scope>
    <source>
        <strain evidence="3">cv. AKA8401</strain>
    </source>
</reference>
<proteinExistence type="predicted"/>
<evidence type="ECO:0000313" key="2">
    <source>
        <dbReference type="EMBL" id="KHG00589.1"/>
    </source>
</evidence>
<evidence type="ECO:0000313" key="3">
    <source>
        <dbReference type="Proteomes" id="UP000032142"/>
    </source>
</evidence>
<dbReference type="Proteomes" id="UP000032142">
    <property type="component" value="Unassembled WGS sequence"/>
</dbReference>
<dbReference type="AlphaFoldDB" id="A0A0B0MM64"/>
<name>A0A0B0MM64_GOSAR</name>
<accession>A0A0B0MM64</accession>
<dbReference type="EMBL" id="JRRC01137514">
    <property type="protein sequence ID" value="KHG00589.1"/>
    <property type="molecule type" value="Genomic_DNA"/>
</dbReference>
<gene>
    <name evidence="2" type="ORF">F383_39004</name>
</gene>
<keyword evidence="3" id="KW-1185">Reference proteome</keyword>
<feature type="region of interest" description="Disordered" evidence="1">
    <location>
        <begin position="1"/>
        <end position="41"/>
    </location>
</feature>
<sequence>MRNGPKIEKMGQSMNSTRPGLPHMGSPHSRVNLAESKHGLK</sequence>
<protein>
    <submittedName>
        <fullName evidence="2">Uncharacterized protein</fullName>
    </submittedName>
</protein>
<organism evidence="2 3">
    <name type="scientific">Gossypium arboreum</name>
    <name type="common">Tree cotton</name>
    <name type="synonym">Gossypium nanking</name>
    <dbReference type="NCBI Taxonomy" id="29729"/>
    <lineage>
        <taxon>Eukaryota</taxon>
        <taxon>Viridiplantae</taxon>
        <taxon>Streptophyta</taxon>
        <taxon>Embryophyta</taxon>
        <taxon>Tracheophyta</taxon>
        <taxon>Spermatophyta</taxon>
        <taxon>Magnoliopsida</taxon>
        <taxon>eudicotyledons</taxon>
        <taxon>Gunneridae</taxon>
        <taxon>Pentapetalae</taxon>
        <taxon>rosids</taxon>
        <taxon>malvids</taxon>
        <taxon>Malvales</taxon>
        <taxon>Malvaceae</taxon>
        <taxon>Malvoideae</taxon>
        <taxon>Gossypium</taxon>
    </lineage>
</organism>
<evidence type="ECO:0000256" key="1">
    <source>
        <dbReference type="SAM" id="MobiDB-lite"/>
    </source>
</evidence>